<dbReference type="RefSeq" id="WP_097148715.1">
    <property type="nucleotide sequence ID" value="NZ_OBQC01000003.1"/>
</dbReference>
<dbReference type="AlphaFoldDB" id="A0A285U5L9"/>
<protein>
    <submittedName>
        <fullName evidence="2">Uncharacterized protein DUF4878</fullName>
    </submittedName>
</protein>
<dbReference type="Gene3D" id="3.10.450.50">
    <property type="match status" value="1"/>
</dbReference>
<sequence length="204" mass="22193">MKKFLSLFTLGLTAFMLTACSGQEAKPADVVTSFLEAIQAGDLEKAGTYVSSENGSDEFDFTGLNEGAEDPATAALVNGISNNYQFKNVKENTIDENNAEVTVEITSLDFAAAMGTAMEEIFGVAFELAMEDQTEEEYNKAMEDKSNEILSNTMTSKDAEMVTRDVTLKLTKDDEGKYKIVSDEQLMEAVLGNAAEVESMFEGM</sequence>
<dbReference type="PROSITE" id="PS51257">
    <property type="entry name" value="PROKAR_LIPOPROTEIN"/>
    <property type="match status" value="1"/>
</dbReference>
<evidence type="ECO:0000313" key="2">
    <source>
        <dbReference type="EMBL" id="SOC37139.1"/>
    </source>
</evidence>
<keyword evidence="1" id="KW-0732">Signal</keyword>
<feature type="signal peptide" evidence="1">
    <location>
        <begin position="1"/>
        <end position="19"/>
    </location>
</feature>
<reference evidence="3" key="1">
    <citation type="submission" date="2017-08" db="EMBL/GenBank/DDBJ databases">
        <authorList>
            <person name="Varghese N."/>
            <person name="Submissions S."/>
        </authorList>
    </citation>
    <scope>NUCLEOTIDE SEQUENCE [LARGE SCALE GENOMIC DNA]</scope>
    <source>
        <strain evidence="3">JC23</strain>
    </source>
</reference>
<accession>A0A285U5L9</accession>
<dbReference type="EMBL" id="OBQC01000003">
    <property type="protein sequence ID" value="SOC37139.1"/>
    <property type="molecule type" value="Genomic_DNA"/>
</dbReference>
<feature type="chain" id="PRO_5038544079" evidence="1">
    <location>
        <begin position="20"/>
        <end position="204"/>
    </location>
</feature>
<dbReference type="Proteomes" id="UP000219252">
    <property type="component" value="Unassembled WGS sequence"/>
</dbReference>
<evidence type="ECO:0000256" key="1">
    <source>
        <dbReference type="SAM" id="SignalP"/>
    </source>
</evidence>
<keyword evidence="3" id="KW-1185">Reference proteome</keyword>
<proteinExistence type="predicted"/>
<gene>
    <name evidence="2" type="ORF">SAMN05877842_10364</name>
</gene>
<evidence type="ECO:0000313" key="3">
    <source>
        <dbReference type="Proteomes" id="UP000219252"/>
    </source>
</evidence>
<organism evidence="2 3">
    <name type="scientific">Ureibacillus acetophenoni</name>
    <dbReference type="NCBI Taxonomy" id="614649"/>
    <lineage>
        <taxon>Bacteria</taxon>
        <taxon>Bacillati</taxon>
        <taxon>Bacillota</taxon>
        <taxon>Bacilli</taxon>
        <taxon>Bacillales</taxon>
        <taxon>Caryophanaceae</taxon>
        <taxon>Ureibacillus</taxon>
    </lineage>
</organism>
<name>A0A285U5L9_9BACL</name>